<evidence type="ECO:0000259" key="2">
    <source>
        <dbReference type="Pfam" id="PF09088"/>
    </source>
</evidence>
<dbReference type="GO" id="GO:0005846">
    <property type="term" value="C:nuclear cap binding complex"/>
    <property type="evidence" value="ECO:0007669"/>
    <property type="project" value="InterPro"/>
</dbReference>
<dbReference type="GO" id="GO:0000339">
    <property type="term" value="F:RNA cap binding"/>
    <property type="evidence" value="ECO:0007669"/>
    <property type="project" value="InterPro"/>
</dbReference>
<dbReference type="STRING" id="1097556.R4X9M8"/>
<dbReference type="AlphaFoldDB" id="R4X9M8"/>
<organism evidence="4 5">
    <name type="scientific">Taphrina deformans (strain PYCC 5710 / ATCC 11124 / CBS 356.35 / IMI 108563 / JCM 9778 / NBRC 8474)</name>
    <name type="common">Peach leaf curl fungus</name>
    <name type="synonym">Lalaria deformans</name>
    <dbReference type="NCBI Taxonomy" id="1097556"/>
    <lineage>
        <taxon>Eukaryota</taxon>
        <taxon>Fungi</taxon>
        <taxon>Dikarya</taxon>
        <taxon>Ascomycota</taxon>
        <taxon>Taphrinomycotina</taxon>
        <taxon>Taphrinomycetes</taxon>
        <taxon>Taphrinales</taxon>
        <taxon>Taphrinaceae</taxon>
        <taxon>Taphrina</taxon>
    </lineage>
</organism>
<dbReference type="PANTHER" id="PTHR12412">
    <property type="entry name" value="CAP BINDING PROTEIN"/>
    <property type="match status" value="1"/>
</dbReference>
<dbReference type="InterPro" id="IPR016024">
    <property type="entry name" value="ARM-type_fold"/>
</dbReference>
<protein>
    <recommendedName>
        <fullName evidence="6">Cap binding protein</fullName>
    </recommendedName>
</protein>
<dbReference type="Gene3D" id="1.25.40.180">
    <property type="match status" value="3"/>
</dbReference>
<reference evidence="4 5" key="1">
    <citation type="journal article" date="2013" name="MBio">
        <title>Genome sequencing of the plant pathogen Taphrina deformans, the causal agent of peach leaf curl.</title>
        <authorList>
            <person name="Cisse O.H."/>
            <person name="Almeida J.M.G.C.F."/>
            <person name="Fonseca A."/>
            <person name="Kumar A.A."/>
            <person name="Salojaervi J."/>
            <person name="Overmyer K."/>
            <person name="Hauser P.M."/>
            <person name="Pagni M."/>
        </authorList>
    </citation>
    <scope>NUCLEOTIDE SEQUENCE [LARGE SCALE GENOMIC DNA]</scope>
    <source>
        <strain evidence="5">PYCC 5710 / ATCC 11124 / CBS 356.35 / IMI 108563 / JCM 9778 / NBRC 8474</strain>
    </source>
</reference>
<dbReference type="eggNOG" id="KOG1104">
    <property type="taxonomic scope" value="Eukaryota"/>
</dbReference>
<name>R4X9M8_TAPDE</name>
<dbReference type="Pfam" id="PF09090">
    <property type="entry name" value="MIF4G_like_2"/>
    <property type="match status" value="1"/>
</dbReference>
<feature type="domain" description="MIF4G-like type 1" evidence="2">
    <location>
        <begin position="301"/>
        <end position="487"/>
    </location>
</feature>
<dbReference type="GO" id="GO:0005634">
    <property type="term" value="C:nucleus"/>
    <property type="evidence" value="ECO:0007669"/>
    <property type="project" value="TreeGrafter"/>
</dbReference>
<evidence type="ECO:0000259" key="3">
    <source>
        <dbReference type="Pfam" id="PF09090"/>
    </source>
</evidence>
<dbReference type="GO" id="GO:0003729">
    <property type="term" value="F:mRNA binding"/>
    <property type="evidence" value="ECO:0007669"/>
    <property type="project" value="TreeGrafter"/>
</dbReference>
<feature type="domain" description="MIF4G-like type 2" evidence="3">
    <location>
        <begin position="503"/>
        <end position="764"/>
    </location>
</feature>
<feature type="compositionally biased region" description="Low complexity" evidence="1">
    <location>
        <begin position="684"/>
        <end position="701"/>
    </location>
</feature>
<dbReference type="OrthoDB" id="10252707at2759"/>
<dbReference type="PANTHER" id="PTHR12412:SF2">
    <property type="entry name" value="NUCLEAR CAP-BINDING PROTEIN SUBUNIT 1"/>
    <property type="match status" value="1"/>
</dbReference>
<dbReference type="InterPro" id="IPR015172">
    <property type="entry name" value="MIF4G-like_typ-1"/>
</dbReference>
<evidence type="ECO:0000256" key="1">
    <source>
        <dbReference type="SAM" id="MobiDB-lite"/>
    </source>
</evidence>
<dbReference type="EMBL" id="CAHR02000071">
    <property type="protein sequence ID" value="CCG82130.1"/>
    <property type="molecule type" value="Genomic_DNA"/>
</dbReference>
<gene>
    <name evidence="4" type="ORF">TAPDE_002071</name>
</gene>
<dbReference type="Pfam" id="PF09088">
    <property type="entry name" value="MIF4G_like"/>
    <property type="match status" value="1"/>
</dbReference>
<feature type="compositionally biased region" description="Gly residues" evidence="1">
    <location>
        <begin position="1"/>
        <end position="11"/>
    </location>
</feature>
<evidence type="ECO:0000313" key="4">
    <source>
        <dbReference type="EMBL" id="CCG82130.1"/>
    </source>
</evidence>
<dbReference type="SUPFAM" id="SSF48371">
    <property type="entry name" value="ARM repeat"/>
    <property type="match status" value="3"/>
</dbReference>
<dbReference type="InterPro" id="IPR015174">
    <property type="entry name" value="MIF4G-like_typ-2"/>
</dbReference>
<dbReference type="GO" id="GO:0000184">
    <property type="term" value="P:nuclear-transcribed mRNA catabolic process, nonsense-mediated decay"/>
    <property type="evidence" value="ECO:0007669"/>
    <property type="project" value="TreeGrafter"/>
</dbReference>
<proteinExistence type="predicted"/>
<dbReference type="Proteomes" id="UP000013776">
    <property type="component" value="Unassembled WGS sequence"/>
</dbReference>
<accession>R4X9M8</accession>
<keyword evidence="5" id="KW-1185">Reference proteome</keyword>
<sequence>MSNGGHYGHNGGRQQRKRPRDYDDDQYRRPRTVDVLEKLKRDLINLADPGNVGPLEDIKYVAKKIAIDFATTENQDRILELLLECLLQLTVKTSQYGAIISLASAQNKEFGTRFLTTWSDSLTQSLKQHSWRDVKLFLRVAATLSYCVSKTSEPLLDLLNEMLATNRIGQQSSRNEVADCVCETILITLPYLINGLREVTSGTRDQITNLLGQIGTYVSLNDLSEETDPLSLLYNQCKSASQAGWKIQYLPHFAATLPSDLTASDLELPSISVPDMTSVEVHRPSRQYLHIFTNQIAQSVPTDQDLAASVFRDLVTDTLDLLVTNRKDAARFLIDLESYLPPNLFVLRGTPLDKIPEGGPTWKAEDIVVEAIFSELFALALPTHKPVYYHSVLTELCKLVPQAIAPTFGRAIRAIYNNMENMESELVYRFWDWFSHHLSNFGFNWKWQEWIPDLDQVPTHPKSVFIRETIEKEAELSYNQRIKTTLPSDYHKILPDEAPGPDFPCNTTGHPYYEETSTLLTELTATAALERVNEQLSAIRRKAIDEGSDPEEQELHILVSCILQLGHQSFSHALNTIERNLQLLQTKCDSSPTSRRTTVATVMAFWSGRPFIASTLLQKLLNYRLISPMSILQNLLLDSPSAVFTRSTTWELVRTTIEKVNARVTQVRARLDKLTNESNDNESTENAMDTAETTTTEPETVSELDKLRKTWVDVQEEQRDVFTFTISQLSTRVADLKRDAGDDPWALYWIRGLYRSILRRNKAQIVALRDELPSDDAELTELLSS</sequence>
<evidence type="ECO:0000313" key="5">
    <source>
        <dbReference type="Proteomes" id="UP000013776"/>
    </source>
</evidence>
<evidence type="ECO:0008006" key="6">
    <source>
        <dbReference type="Google" id="ProtNLM"/>
    </source>
</evidence>
<dbReference type="VEuPathDB" id="FungiDB:TAPDE_002071"/>
<dbReference type="InterPro" id="IPR027159">
    <property type="entry name" value="CBP80"/>
</dbReference>
<feature type="region of interest" description="Disordered" evidence="1">
    <location>
        <begin position="1"/>
        <end position="27"/>
    </location>
</feature>
<dbReference type="GO" id="GO:0006406">
    <property type="term" value="P:mRNA export from nucleus"/>
    <property type="evidence" value="ECO:0007669"/>
    <property type="project" value="InterPro"/>
</dbReference>
<feature type="region of interest" description="Disordered" evidence="1">
    <location>
        <begin position="674"/>
        <end position="702"/>
    </location>
</feature>
<comment type="caution">
    <text evidence="4">The sequence shown here is derived from an EMBL/GenBank/DDBJ whole genome shotgun (WGS) entry which is preliminary data.</text>
</comment>